<dbReference type="PANTHER" id="PTHR43092">
    <property type="entry name" value="L-CYSTEINE DESULFHYDRASE"/>
    <property type="match status" value="1"/>
</dbReference>
<comment type="caution">
    <text evidence="4">The sequence shown here is derived from an EMBL/GenBank/DDBJ whole genome shotgun (WGS) entry which is preliminary data.</text>
</comment>
<accession>A0AAD5H564</accession>
<feature type="region of interest" description="Disordered" evidence="2">
    <location>
        <begin position="397"/>
        <end position="421"/>
    </location>
</feature>
<dbReference type="SUPFAM" id="SSF53383">
    <property type="entry name" value="PLP-dependent transferases"/>
    <property type="match status" value="1"/>
</dbReference>
<protein>
    <recommendedName>
        <fullName evidence="3">Aminotransferase class V domain-containing protein</fullName>
    </recommendedName>
</protein>
<evidence type="ECO:0000256" key="2">
    <source>
        <dbReference type="SAM" id="MobiDB-lite"/>
    </source>
</evidence>
<dbReference type="Pfam" id="PF00266">
    <property type="entry name" value="Aminotran_5"/>
    <property type="match status" value="1"/>
</dbReference>
<dbReference type="PANTHER" id="PTHR43092:SF2">
    <property type="entry name" value="HERCYNYLCYSTEINE SULFOXIDE LYASE"/>
    <property type="match status" value="1"/>
</dbReference>
<dbReference type="AlphaFoldDB" id="A0AAD5H564"/>
<dbReference type="EMBL" id="JADXDR010000064">
    <property type="protein sequence ID" value="KAI7841308.1"/>
    <property type="molecule type" value="Genomic_DNA"/>
</dbReference>
<feature type="region of interest" description="Disordered" evidence="2">
    <location>
        <begin position="1"/>
        <end position="28"/>
    </location>
</feature>
<gene>
    <name evidence="4" type="ORF">COHA_004927</name>
</gene>
<evidence type="ECO:0000313" key="4">
    <source>
        <dbReference type="EMBL" id="KAI7841308.1"/>
    </source>
</evidence>
<dbReference type="Proteomes" id="UP001205105">
    <property type="component" value="Unassembled WGS sequence"/>
</dbReference>
<dbReference type="InterPro" id="IPR015424">
    <property type="entry name" value="PyrdxlP-dep_Trfase"/>
</dbReference>
<feature type="compositionally biased region" description="Low complexity" evidence="2">
    <location>
        <begin position="411"/>
        <end position="421"/>
    </location>
</feature>
<name>A0AAD5H564_9CHLO</name>
<dbReference type="InterPro" id="IPR015421">
    <property type="entry name" value="PyrdxlP-dep_Trfase_major"/>
</dbReference>
<proteinExistence type="predicted"/>
<keyword evidence="1" id="KW-0663">Pyridoxal phosphate</keyword>
<keyword evidence="5" id="KW-1185">Reference proteome</keyword>
<evidence type="ECO:0000313" key="5">
    <source>
        <dbReference type="Proteomes" id="UP001205105"/>
    </source>
</evidence>
<reference evidence="4" key="1">
    <citation type="submission" date="2020-11" db="EMBL/GenBank/DDBJ databases">
        <title>Chlorella ohadii genome sequencing and assembly.</title>
        <authorList>
            <person name="Murik O."/>
            <person name="Treves H."/>
            <person name="Kedem I."/>
            <person name="Shotland Y."/>
            <person name="Kaplan A."/>
        </authorList>
    </citation>
    <scope>NUCLEOTIDE SEQUENCE</scope>
    <source>
        <strain evidence="4">1</strain>
    </source>
</reference>
<evidence type="ECO:0000256" key="1">
    <source>
        <dbReference type="ARBA" id="ARBA00022898"/>
    </source>
</evidence>
<evidence type="ECO:0000259" key="3">
    <source>
        <dbReference type="Pfam" id="PF00266"/>
    </source>
</evidence>
<feature type="domain" description="Aminotransferase class V" evidence="3">
    <location>
        <begin position="127"/>
        <end position="366"/>
    </location>
</feature>
<dbReference type="Gene3D" id="3.40.640.10">
    <property type="entry name" value="Type I PLP-dependent aspartate aminotransferase-like (Major domain)"/>
    <property type="match status" value="1"/>
</dbReference>
<feature type="compositionally biased region" description="Pro residues" evidence="2">
    <location>
        <begin position="12"/>
        <end position="28"/>
    </location>
</feature>
<organism evidence="4 5">
    <name type="scientific">Chlorella ohadii</name>
    <dbReference type="NCBI Taxonomy" id="2649997"/>
    <lineage>
        <taxon>Eukaryota</taxon>
        <taxon>Viridiplantae</taxon>
        <taxon>Chlorophyta</taxon>
        <taxon>core chlorophytes</taxon>
        <taxon>Trebouxiophyceae</taxon>
        <taxon>Chlorellales</taxon>
        <taxon>Chlorellaceae</taxon>
        <taxon>Chlorella clade</taxon>
        <taxon>Chlorella</taxon>
    </lineage>
</organism>
<dbReference type="InterPro" id="IPR000192">
    <property type="entry name" value="Aminotrans_V_dom"/>
</dbReference>
<sequence length="497" mass="52458">MNASGDGGDNALPPPAAIPPPPGAAPPPAVARIGYQGFGSFHSDNVEEMASDPAWQPPLNPCKAAAGDLPAPGELGAAARRHFLIDFESWTFINHGAFGGVLRCAQREAEAWRQRELFAQLVRVMRELAAFAGCRPQDLALLPNATTGLNTVVQSWRGRLRPGDAVLSLDIGYGSVKKMLAAVAEQTGAQHVELAVQLPLSRPEELVAQVAAALPANAKFAVFDAVTSNTAIVLPIRELVQLCHSRGVEVLIDGAHAPGQLPLDLEGLGADYFVANCHKWLCAPRGSAFMHVRSEHQRHVRPLIVSHGYGSGFVSEFIWDGCRDYAPLLAISAALRAVQQLGPEAVQAYQRQLLAAAVDCLVAAWGTGTLVPLSMCGAMALVELPLSCVAAAQKAGASGTASTPPPPPPIAGGSTDGSSAATSADAKWVQDTLHYQHRIECPVKCVGGRLYMRISAHIYNEPADYQRLAAAVRSMAGLEQPYLSAQEGPLLVSCIGR</sequence>